<proteinExistence type="predicted"/>
<name>A0A162LBC3_9CLOT</name>
<evidence type="ECO:0000313" key="2">
    <source>
        <dbReference type="EMBL" id="OBR93948.1"/>
    </source>
</evidence>
<accession>A0A162LBC3</accession>
<dbReference type="AlphaFoldDB" id="A0A162LBC3"/>
<sequence>MNSSENIFFKRFDGAARKIFFEDKSKYMVLSWIIFRTNYQEEYQGLKRNECYFSYSIVENECNVSRKKLQRILLDLENDGFIRWIHKSKGKNSKSIIYLIEIGYGSENGSEYGESIENTNITDTKDTVKDTVEDTSSRNISKNKSNIYTTIFDYWNSKKIITHKKLTKDMENAIGKVLKTHSDEEIRQAIDTYSQILQSDFYFNYKWSLKDFLNRKNGISTFMDEGTNKCNYDEYLKSKQFKEKSKSNISNGCRPNAGAFQEIK</sequence>
<evidence type="ECO:0000313" key="4">
    <source>
        <dbReference type="Proteomes" id="UP000093694"/>
    </source>
</evidence>
<dbReference type="EMBL" id="LITQ01000026">
    <property type="protein sequence ID" value="OAA91316.1"/>
    <property type="molecule type" value="Genomic_DNA"/>
</dbReference>
<dbReference type="EMBL" id="LROR01000049">
    <property type="protein sequence ID" value="OBR93948.1"/>
    <property type="molecule type" value="Genomic_DNA"/>
</dbReference>
<protein>
    <submittedName>
        <fullName evidence="1">Uncharacterized protein</fullName>
    </submittedName>
</protein>
<dbReference type="RefSeq" id="WP_063601807.1">
    <property type="nucleotide sequence ID" value="NZ_LITQ01000026.1"/>
</dbReference>
<reference evidence="1 3" key="1">
    <citation type="journal article" date="2015" name="Biotechnol. Bioeng.">
        <title>Genome sequence and phenotypic characterization of Caulobacter segnis.</title>
        <authorList>
            <person name="Patel S."/>
            <person name="Fletcher B."/>
            <person name="Scott D.C."/>
            <person name="Ely B."/>
        </authorList>
    </citation>
    <scope>NUCLEOTIDE SEQUENCE [LARGE SCALE GENOMIC DNA]</scope>
    <source>
        <strain evidence="1 3">PS02</strain>
    </source>
</reference>
<dbReference type="Proteomes" id="UP000093694">
    <property type="component" value="Unassembled WGS sequence"/>
</dbReference>
<organism evidence="1 3">
    <name type="scientific">Clostridium coskatii</name>
    <dbReference type="NCBI Taxonomy" id="1705578"/>
    <lineage>
        <taxon>Bacteria</taxon>
        <taxon>Bacillati</taxon>
        <taxon>Bacillota</taxon>
        <taxon>Clostridia</taxon>
        <taxon>Eubacteriales</taxon>
        <taxon>Clostridiaceae</taxon>
        <taxon>Clostridium</taxon>
    </lineage>
</organism>
<gene>
    <name evidence="2" type="ORF">CLCOS_20840</name>
    <name evidence="1" type="ORF">WX73_01726</name>
</gene>
<evidence type="ECO:0000313" key="1">
    <source>
        <dbReference type="EMBL" id="OAA91316.1"/>
    </source>
</evidence>
<evidence type="ECO:0000313" key="3">
    <source>
        <dbReference type="Proteomes" id="UP000077384"/>
    </source>
</evidence>
<dbReference type="PATRIC" id="fig|1705578.3.peg.1976"/>
<dbReference type="Proteomes" id="UP000077384">
    <property type="component" value="Unassembled WGS sequence"/>
</dbReference>
<reference evidence="2 4" key="2">
    <citation type="journal article" date="2016" name="Front. Microbiol.">
        <title>Industrial Acetogenic Biocatalysts: A Comparative Metabolic and Genomic Analysis.</title>
        <authorList>
            <person name="Bengelsdorf F."/>
            <person name="Poehlein A."/>
            <person name="Sonja S."/>
            <person name="Erz C."/>
            <person name="Hummel T."/>
            <person name="Hoffmeister S."/>
            <person name="Daniel R."/>
            <person name="Durre P."/>
        </authorList>
    </citation>
    <scope>NUCLEOTIDE SEQUENCE [LARGE SCALE GENOMIC DNA]</scope>
    <source>
        <strain evidence="2 4">PTA-10522</strain>
    </source>
</reference>
<keyword evidence="4" id="KW-1185">Reference proteome</keyword>
<comment type="caution">
    <text evidence="1">The sequence shown here is derived from an EMBL/GenBank/DDBJ whole genome shotgun (WGS) entry which is preliminary data.</text>
</comment>